<evidence type="ECO:0000313" key="4">
    <source>
        <dbReference type="Proteomes" id="UP001324427"/>
    </source>
</evidence>
<dbReference type="InterPro" id="IPR016197">
    <property type="entry name" value="Chromo-like_dom_sf"/>
</dbReference>
<comment type="caution">
    <text evidence="3">The sequence shown here is derived from an EMBL/GenBank/DDBJ whole genome shotgun (WGS) entry which is preliminary data.</text>
</comment>
<dbReference type="EMBL" id="JAVFHQ010000060">
    <property type="protein sequence ID" value="KAK4540879.1"/>
    <property type="molecule type" value="Genomic_DNA"/>
</dbReference>
<organism evidence="3 4">
    <name type="scientific">Oleoguttula mirabilis</name>
    <dbReference type="NCBI Taxonomy" id="1507867"/>
    <lineage>
        <taxon>Eukaryota</taxon>
        <taxon>Fungi</taxon>
        <taxon>Dikarya</taxon>
        <taxon>Ascomycota</taxon>
        <taxon>Pezizomycotina</taxon>
        <taxon>Dothideomycetes</taxon>
        <taxon>Dothideomycetidae</taxon>
        <taxon>Mycosphaerellales</taxon>
        <taxon>Teratosphaeriaceae</taxon>
        <taxon>Oleoguttula</taxon>
    </lineage>
</organism>
<accession>A0AAV9J7D3</accession>
<protein>
    <recommendedName>
        <fullName evidence="5">Chromo domain-containing protein</fullName>
    </recommendedName>
</protein>
<keyword evidence="4" id="KW-1185">Reference proteome</keyword>
<feature type="compositionally biased region" description="Polar residues" evidence="2">
    <location>
        <begin position="112"/>
        <end position="128"/>
    </location>
</feature>
<evidence type="ECO:0000256" key="1">
    <source>
        <dbReference type="ARBA" id="ARBA00011353"/>
    </source>
</evidence>
<evidence type="ECO:0000256" key="2">
    <source>
        <dbReference type="SAM" id="MobiDB-lite"/>
    </source>
</evidence>
<name>A0AAV9J7D3_9PEZI</name>
<dbReference type="AlphaFoldDB" id="A0AAV9J7D3"/>
<gene>
    <name evidence="3" type="ORF">LTR36_008821</name>
</gene>
<proteinExistence type="predicted"/>
<feature type="region of interest" description="Disordered" evidence="2">
    <location>
        <begin position="99"/>
        <end position="128"/>
    </location>
</feature>
<comment type="subunit">
    <text evidence="1">Component of the NuA4 histone acetyltransferase complex.</text>
</comment>
<dbReference type="Proteomes" id="UP001324427">
    <property type="component" value="Unassembled WGS sequence"/>
</dbReference>
<evidence type="ECO:0000313" key="3">
    <source>
        <dbReference type="EMBL" id="KAK4540879.1"/>
    </source>
</evidence>
<sequence>MPFIQKGAKYELERSAQTTAWAQEGAQPKKLGPGQYPLEAIIAETVEHREARYLARWVGTDESTYEPARHFRAADIAEWKVDKAELEDIEMALDLDETISSDGGSAAPVQPPTASGSATANAPLTPTSVDEADPEMVDRQMAAPVAPADVSSQAPIRTAPPANRLIAAAALSKFVDDAEAEDVECNDRLGVDLAEDHSDARRCQGTTHPQTSVYTCSGCYKEARAMLDDEQEEAIKHGATRLLCHDCGEAHLEDAQAFKCKCSTMIQCGSCFMKMADALVAARRTLNATIDETTCAVCDEEMQGNEKVAKCALCHGLNVRW</sequence>
<reference evidence="3 4" key="1">
    <citation type="submission" date="2021-11" db="EMBL/GenBank/DDBJ databases">
        <title>Black yeast isolated from Biological Soil Crust.</title>
        <authorList>
            <person name="Kurbessoian T."/>
        </authorList>
    </citation>
    <scope>NUCLEOTIDE SEQUENCE [LARGE SCALE GENOMIC DNA]</scope>
    <source>
        <strain evidence="3 4">CCFEE 5522</strain>
    </source>
</reference>
<evidence type="ECO:0008006" key="5">
    <source>
        <dbReference type="Google" id="ProtNLM"/>
    </source>
</evidence>
<dbReference type="SUPFAM" id="SSF54160">
    <property type="entry name" value="Chromo domain-like"/>
    <property type="match status" value="1"/>
</dbReference>